<dbReference type="RefSeq" id="WP_306727488.1">
    <property type="nucleotide sequence ID" value="NZ_JAVDDT010000002.1"/>
</dbReference>
<sequence>MAALGTMMAWLLNLRREIDWQIKQALTWSHPPRKTLARLKDIHDELPAPARARLDALAQRYELSHWEHICNPQEMLESLYVLDLLDRHLPNPEPGPNARTLDIGAKSWPYLPGLYAWQPTAWTGVELDAHLRYIDLTTRRAHGEAMARAHPGCQYRADNVLQLQGQFQLITWFLPFFTPEPLARWGLPQRFFMPERLLKHVYAQLAPNGQLFITHQSEKEANAQATLLDQCKIQTAERLHLESPFAPERGQHPGWLIHKAAEH</sequence>
<name>A0ABU0W503_9GAMM</name>
<dbReference type="InterPro" id="IPR029063">
    <property type="entry name" value="SAM-dependent_MTases_sf"/>
</dbReference>
<evidence type="ECO:0000313" key="2">
    <source>
        <dbReference type="Proteomes" id="UP001239019"/>
    </source>
</evidence>
<organism evidence="1 2">
    <name type="scientific">Natronospira bacteriovora</name>
    <dbReference type="NCBI Taxonomy" id="3069753"/>
    <lineage>
        <taxon>Bacteria</taxon>
        <taxon>Pseudomonadati</taxon>
        <taxon>Pseudomonadota</taxon>
        <taxon>Gammaproteobacteria</taxon>
        <taxon>Natronospirales</taxon>
        <taxon>Natronospiraceae</taxon>
        <taxon>Natronospira</taxon>
    </lineage>
</organism>
<proteinExistence type="predicted"/>
<comment type="caution">
    <text evidence="1">The sequence shown here is derived from an EMBL/GenBank/DDBJ whole genome shotgun (WGS) entry which is preliminary data.</text>
</comment>
<protein>
    <submittedName>
        <fullName evidence="1">Uncharacterized protein</fullName>
    </submittedName>
</protein>
<dbReference type="Proteomes" id="UP001239019">
    <property type="component" value="Unassembled WGS sequence"/>
</dbReference>
<reference evidence="1 2" key="1">
    <citation type="submission" date="2023-08" db="EMBL/GenBank/DDBJ databases">
        <title>Whole-genome sequencing of halo(alkali)philic microorganisms from hypersaline lakes.</title>
        <authorList>
            <person name="Sorokin D.Y."/>
            <person name="Abbas B."/>
            <person name="Merkel A.Y."/>
        </authorList>
    </citation>
    <scope>NUCLEOTIDE SEQUENCE [LARGE SCALE GENOMIC DNA]</scope>
    <source>
        <strain evidence="1 2">AB-CW4</strain>
    </source>
</reference>
<evidence type="ECO:0000313" key="1">
    <source>
        <dbReference type="EMBL" id="MDQ2068993.1"/>
    </source>
</evidence>
<dbReference type="Gene3D" id="3.40.50.150">
    <property type="entry name" value="Vaccinia Virus protein VP39"/>
    <property type="match status" value="1"/>
</dbReference>
<accession>A0ABU0W503</accession>
<gene>
    <name evidence="1" type="ORF">RBH19_03805</name>
</gene>
<keyword evidence="2" id="KW-1185">Reference proteome</keyword>
<dbReference type="EMBL" id="JAVDDT010000002">
    <property type="protein sequence ID" value="MDQ2068993.1"/>
    <property type="molecule type" value="Genomic_DNA"/>
</dbReference>
<dbReference type="SUPFAM" id="SSF53335">
    <property type="entry name" value="S-adenosyl-L-methionine-dependent methyltransferases"/>
    <property type="match status" value="1"/>
</dbReference>